<feature type="domain" description="Knottins-like" evidence="3">
    <location>
        <begin position="26"/>
        <end position="72"/>
    </location>
</feature>
<keyword evidence="5" id="KW-1185">Reference proteome</keyword>
<keyword evidence="2" id="KW-0732">Signal</keyword>
<feature type="region of interest" description="Disordered" evidence="1">
    <location>
        <begin position="82"/>
        <end position="101"/>
    </location>
</feature>
<accession>A0A022R2A1</accession>
<dbReference type="EMBL" id="KI630707">
    <property type="protein sequence ID" value="EYU34341.1"/>
    <property type="molecule type" value="Genomic_DNA"/>
</dbReference>
<feature type="compositionally biased region" description="Gly residues" evidence="1">
    <location>
        <begin position="85"/>
        <end position="101"/>
    </location>
</feature>
<sequence length="101" mass="10883">MEIKKHYALVLLLLFLLVDVQTEARICYSTSKNFHGNCFLWSHIRNCKTICKHEKFVTGRCSLGTCLCLKNCNFGQAQPLPKPSHGGGGGIGGGGKVGGCA</sequence>
<dbReference type="InterPro" id="IPR003614">
    <property type="entry name" value="Knottins"/>
</dbReference>
<dbReference type="SUPFAM" id="SSF57095">
    <property type="entry name" value="Scorpion toxin-like"/>
    <property type="match status" value="1"/>
</dbReference>
<evidence type="ECO:0000256" key="2">
    <source>
        <dbReference type="SAM" id="SignalP"/>
    </source>
</evidence>
<dbReference type="SMART" id="SM00505">
    <property type="entry name" value="Knot1"/>
    <property type="match status" value="1"/>
</dbReference>
<dbReference type="Proteomes" id="UP000030748">
    <property type="component" value="Unassembled WGS sequence"/>
</dbReference>
<gene>
    <name evidence="4" type="ORF">MIMGU_mgv11b017278mg</name>
</gene>
<feature type="signal peptide" evidence="2">
    <location>
        <begin position="1"/>
        <end position="24"/>
    </location>
</feature>
<reference evidence="4 5" key="1">
    <citation type="journal article" date="2013" name="Proc. Natl. Acad. Sci. U.S.A.">
        <title>Fine-scale variation in meiotic recombination in Mimulus inferred from population shotgun sequencing.</title>
        <authorList>
            <person name="Hellsten U."/>
            <person name="Wright K.M."/>
            <person name="Jenkins J."/>
            <person name="Shu S."/>
            <person name="Yuan Y."/>
            <person name="Wessler S.R."/>
            <person name="Schmutz J."/>
            <person name="Willis J.H."/>
            <person name="Rokhsar D.S."/>
        </authorList>
    </citation>
    <scope>NUCLEOTIDE SEQUENCE [LARGE SCALE GENOMIC DNA]</scope>
    <source>
        <strain evidence="5">cv. DUN x IM62</strain>
    </source>
</reference>
<name>A0A022R2A1_ERYGU</name>
<dbReference type="InterPro" id="IPR036574">
    <property type="entry name" value="Scorpion_toxin-like_sf"/>
</dbReference>
<proteinExistence type="predicted"/>
<evidence type="ECO:0000256" key="1">
    <source>
        <dbReference type="SAM" id="MobiDB-lite"/>
    </source>
</evidence>
<evidence type="ECO:0000259" key="3">
    <source>
        <dbReference type="SMART" id="SM00505"/>
    </source>
</evidence>
<dbReference type="Pfam" id="PF00304">
    <property type="entry name" value="Gamma-thionin"/>
    <property type="match status" value="1"/>
</dbReference>
<evidence type="ECO:0000313" key="5">
    <source>
        <dbReference type="Proteomes" id="UP000030748"/>
    </source>
</evidence>
<organism evidence="4 5">
    <name type="scientific">Erythranthe guttata</name>
    <name type="common">Yellow monkey flower</name>
    <name type="synonym">Mimulus guttatus</name>
    <dbReference type="NCBI Taxonomy" id="4155"/>
    <lineage>
        <taxon>Eukaryota</taxon>
        <taxon>Viridiplantae</taxon>
        <taxon>Streptophyta</taxon>
        <taxon>Embryophyta</taxon>
        <taxon>Tracheophyta</taxon>
        <taxon>Spermatophyta</taxon>
        <taxon>Magnoliopsida</taxon>
        <taxon>eudicotyledons</taxon>
        <taxon>Gunneridae</taxon>
        <taxon>Pentapetalae</taxon>
        <taxon>asterids</taxon>
        <taxon>lamiids</taxon>
        <taxon>Lamiales</taxon>
        <taxon>Phrymaceae</taxon>
        <taxon>Erythranthe</taxon>
    </lineage>
</organism>
<evidence type="ECO:0000313" key="4">
    <source>
        <dbReference type="EMBL" id="EYU34341.1"/>
    </source>
</evidence>
<protein>
    <recommendedName>
        <fullName evidence="3">Knottins-like domain-containing protein</fullName>
    </recommendedName>
</protein>
<feature type="chain" id="PRO_5001504720" description="Knottins-like domain-containing protein" evidence="2">
    <location>
        <begin position="25"/>
        <end position="101"/>
    </location>
</feature>
<dbReference type="Gene3D" id="3.30.30.10">
    <property type="entry name" value="Knottin, scorpion toxin-like"/>
    <property type="match status" value="1"/>
</dbReference>
<feature type="non-terminal residue" evidence="4">
    <location>
        <position position="101"/>
    </location>
</feature>
<dbReference type="GO" id="GO:0006952">
    <property type="term" value="P:defense response"/>
    <property type="evidence" value="ECO:0000318"/>
    <property type="project" value="GO_Central"/>
</dbReference>
<dbReference type="AlphaFoldDB" id="A0A022R2A1"/>